<keyword evidence="3" id="KW-0479">Metal-binding</keyword>
<protein>
    <submittedName>
        <fullName evidence="5">3-keto-5-aminohexanoate cleavage enzyme</fullName>
    </submittedName>
</protein>
<keyword evidence="2" id="KW-0808">Transferase</keyword>
<gene>
    <name evidence="5" type="ORF">SAMN05660472_00194</name>
</gene>
<dbReference type="AlphaFoldDB" id="A0A1G8XEG6"/>
<dbReference type="OrthoDB" id="63399at2"/>
<dbReference type="RefSeq" id="WP_090549008.1">
    <property type="nucleotide sequence ID" value="NZ_FNFP01000001.1"/>
</dbReference>
<evidence type="ECO:0000256" key="1">
    <source>
        <dbReference type="ARBA" id="ARBA00001947"/>
    </source>
</evidence>
<dbReference type="EMBL" id="FNFP01000001">
    <property type="protein sequence ID" value="SDJ88883.1"/>
    <property type="molecule type" value="Genomic_DNA"/>
</dbReference>
<keyword evidence="4" id="KW-0862">Zinc</keyword>
<proteinExistence type="predicted"/>
<accession>A0A1G8XEG6</accession>
<dbReference type="GO" id="GO:0046872">
    <property type="term" value="F:metal ion binding"/>
    <property type="evidence" value="ECO:0007669"/>
    <property type="project" value="UniProtKB-KW"/>
</dbReference>
<dbReference type="Gene3D" id="3.20.20.70">
    <property type="entry name" value="Aldolase class I"/>
    <property type="match status" value="1"/>
</dbReference>
<sequence>MEKLIITIAPTGNVPTKELNPSTPVTPDEIVDTVARCRELGASIAHLHVRDAEGKPTSDRKLFKEVVDKIHERKLDVITQLSTGARGGGNTPEWRSQMLDLNIEMASLATGSSNFPSAVNANAPELIQYLINTMKANGVKPEIEAFDMGMIDNARYLMKKGILVGPLHFNLVMNVPGSIAGTPRNLIHMVESLPPDSTWSVTAIGKAHVPLLTMAIAMGGNVRTGLEDIIEISKGVLATNESLMERVVGIAKAVGRDIATPDEARKILSL</sequence>
<dbReference type="PANTHER" id="PTHR37418">
    <property type="entry name" value="3-KETO-5-AMINOHEXANOATE CLEAVAGE ENZYME-RELATED"/>
    <property type="match status" value="1"/>
</dbReference>
<reference evidence="5 6" key="1">
    <citation type="submission" date="2016-10" db="EMBL/GenBank/DDBJ databases">
        <authorList>
            <person name="de Groot N.N."/>
        </authorList>
    </citation>
    <scope>NUCLEOTIDE SEQUENCE [LARGE SCALE GENOMIC DNA]</scope>
    <source>
        <strain evidence="5 6">DSM 18346</strain>
    </source>
</reference>
<evidence type="ECO:0000256" key="3">
    <source>
        <dbReference type="ARBA" id="ARBA00022723"/>
    </source>
</evidence>
<evidence type="ECO:0000256" key="4">
    <source>
        <dbReference type="ARBA" id="ARBA00022833"/>
    </source>
</evidence>
<evidence type="ECO:0000256" key="2">
    <source>
        <dbReference type="ARBA" id="ARBA00022679"/>
    </source>
</evidence>
<dbReference type="PANTHER" id="PTHR37418:SF2">
    <property type="entry name" value="3-KETO-5-AMINOHEXANOATE CLEAVAGE ENZYME"/>
    <property type="match status" value="1"/>
</dbReference>
<keyword evidence="6" id="KW-1185">Reference proteome</keyword>
<evidence type="ECO:0000313" key="5">
    <source>
        <dbReference type="EMBL" id="SDJ88883.1"/>
    </source>
</evidence>
<evidence type="ECO:0000313" key="6">
    <source>
        <dbReference type="Proteomes" id="UP000198718"/>
    </source>
</evidence>
<dbReference type="GO" id="GO:0043720">
    <property type="term" value="F:3-keto-5-aminohexanoate cleavage activity"/>
    <property type="evidence" value="ECO:0007669"/>
    <property type="project" value="InterPro"/>
</dbReference>
<organism evidence="5 6">
    <name type="scientific">Natronincola ferrireducens</name>
    <dbReference type="NCBI Taxonomy" id="393762"/>
    <lineage>
        <taxon>Bacteria</taxon>
        <taxon>Bacillati</taxon>
        <taxon>Bacillota</taxon>
        <taxon>Clostridia</taxon>
        <taxon>Peptostreptococcales</taxon>
        <taxon>Natronincolaceae</taxon>
        <taxon>Natronincola</taxon>
    </lineage>
</organism>
<name>A0A1G8XEG6_9FIRM</name>
<dbReference type="Pfam" id="PF05853">
    <property type="entry name" value="BKACE"/>
    <property type="match status" value="1"/>
</dbReference>
<dbReference type="STRING" id="393762.SAMN05660472_00194"/>
<dbReference type="InterPro" id="IPR013785">
    <property type="entry name" value="Aldolase_TIM"/>
</dbReference>
<dbReference type="Proteomes" id="UP000198718">
    <property type="component" value="Unassembled WGS sequence"/>
</dbReference>
<dbReference type="InterPro" id="IPR008567">
    <property type="entry name" value="BKACE"/>
</dbReference>
<comment type="cofactor">
    <cofactor evidence="1">
        <name>Zn(2+)</name>
        <dbReference type="ChEBI" id="CHEBI:29105"/>
    </cofactor>
</comment>